<feature type="chain" id="PRO_5035290860" description="Type-F conjugative transfer system protein TraW" evidence="1">
    <location>
        <begin position="21"/>
        <end position="208"/>
    </location>
</feature>
<evidence type="ECO:0000313" key="3">
    <source>
        <dbReference type="Proteomes" id="UP000636888"/>
    </source>
</evidence>
<keyword evidence="3" id="KW-1185">Reference proteome</keyword>
<organism evidence="2 3">
    <name type="scientific">Geomesophilobacter sediminis</name>
    <dbReference type="NCBI Taxonomy" id="2798584"/>
    <lineage>
        <taxon>Bacteria</taxon>
        <taxon>Pseudomonadati</taxon>
        <taxon>Thermodesulfobacteriota</taxon>
        <taxon>Desulfuromonadia</taxon>
        <taxon>Geobacterales</taxon>
        <taxon>Geobacteraceae</taxon>
        <taxon>Geomesophilobacter</taxon>
    </lineage>
</organism>
<sequence length="208" mass="23373">MMKGVIVMATVLLVATSADARNLGTVGATYQIAERDALTEIEQRAKGIDWSKVVRRKAIDDYDGPPDRVHLPRAARDRRFPVDMTWTLATDIPDGKGGVLYPQGYTFNPLDYITFTKTLVVINGNDPAQVKWFASSEYKGRIDVMLLLTEGPYRTLGERLDVPLFYADSTIIERLRLSAVPSVVRQEERQMVVREVAVPQTARKHHGE</sequence>
<accession>A0A8J7LVE2</accession>
<gene>
    <name evidence="2" type="ORF">JFN93_09295</name>
</gene>
<proteinExistence type="predicted"/>
<evidence type="ECO:0000313" key="2">
    <source>
        <dbReference type="EMBL" id="MBJ6724900.1"/>
    </source>
</evidence>
<reference evidence="2" key="1">
    <citation type="submission" date="2020-12" db="EMBL/GenBank/DDBJ databases">
        <title>Geomonas sp. Red875, isolated from river sediment.</title>
        <authorList>
            <person name="Xu Z."/>
            <person name="Zhang Z."/>
            <person name="Masuda Y."/>
            <person name="Itoh H."/>
            <person name="Senoo K."/>
        </authorList>
    </citation>
    <scope>NUCLEOTIDE SEQUENCE</scope>
    <source>
        <strain evidence="2">Red875</strain>
    </source>
</reference>
<dbReference type="AlphaFoldDB" id="A0A8J7LVE2"/>
<feature type="signal peptide" evidence="1">
    <location>
        <begin position="1"/>
        <end position="20"/>
    </location>
</feature>
<keyword evidence="1" id="KW-0732">Signal</keyword>
<comment type="caution">
    <text evidence="2">The sequence shown here is derived from an EMBL/GenBank/DDBJ whole genome shotgun (WGS) entry which is preliminary data.</text>
</comment>
<dbReference type="EMBL" id="JAEMHM010000006">
    <property type="protein sequence ID" value="MBJ6724900.1"/>
    <property type="molecule type" value="Genomic_DNA"/>
</dbReference>
<dbReference type="Proteomes" id="UP000636888">
    <property type="component" value="Unassembled WGS sequence"/>
</dbReference>
<protein>
    <recommendedName>
        <fullName evidence="4">Type-F conjugative transfer system protein TraW</fullName>
    </recommendedName>
</protein>
<name>A0A8J7LVE2_9BACT</name>
<evidence type="ECO:0000256" key="1">
    <source>
        <dbReference type="SAM" id="SignalP"/>
    </source>
</evidence>
<evidence type="ECO:0008006" key="4">
    <source>
        <dbReference type="Google" id="ProtNLM"/>
    </source>
</evidence>